<dbReference type="InterPro" id="IPR010131">
    <property type="entry name" value="MdtP/NodT-like"/>
</dbReference>
<evidence type="ECO:0000313" key="4">
    <source>
        <dbReference type="Proteomes" id="UP000242660"/>
    </source>
</evidence>
<protein>
    <submittedName>
        <fullName evidence="3">Outer membrane protein OprM</fullName>
    </submittedName>
</protein>
<dbReference type="PROSITE" id="PS51257">
    <property type="entry name" value="PROKAR_LIPOPROTEIN"/>
    <property type="match status" value="1"/>
</dbReference>
<dbReference type="Proteomes" id="UP000242660">
    <property type="component" value="Unassembled WGS sequence"/>
</dbReference>
<evidence type="ECO:0000313" key="3">
    <source>
        <dbReference type="EMBL" id="PSB91801.1"/>
    </source>
</evidence>
<comment type="similarity">
    <text evidence="1 2">Belongs to the outer membrane factor (OMF) (TC 1.B.17) family.</text>
</comment>
<dbReference type="NCBIfam" id="TIGR01845">
    <property type="entry name" value="outer_NodT"/>
    <property type="match status" value="1"/>
</dbReference>
<dbReference type="PANTHER" id="PTHR30203:SF32">
    <property type="entry name" value="CATION EFFLUX SYSTEM PROTEIN CUSC"/>
    <property type="match status" value="1"/>
</dbReference>
<gene>
    <name evidence="3" type="primary">oprM</name>
    <name evidence="3" type="ORF">BZL35_00014</name>
</gene>
<keyword evidence="2" id="KW-0564">Palmitate</keyword>
<dbReference type="EMBL" id="MUHY01000001">
    <property type="protein sequence ID" value="PSB91801.1"/>
    <property type="molecule type" value="Genomic_DNA"/>
</dbReference>
<dbReference type="Gene3D" id="2.20.200.10">
    <property type="entry name" value="Outer membrane efflux proteins (OEP)"/>
    <property type="match status" value="1"/>
</dbReference>
<keyword evidence="2" id="KW-0472">Membrane</keyword>
<comment type="subcellular location">
    <subcellularLocation>
        <location evidence="2">Cell membrane</location>
        <topology evidence="2">Lipid-anchor</topology>
    </subcellularLocation>
</comment>
<organism evidence="3 4">
    <name type="scientific">Candidatus Pandoraea novymonadis</name>
    <dbReference type="NCBI Taxonomy" id="1808959"/>
    <lineage>
        <taxon>Bacteria</taxon>
        <taxon>Pseudomonadati</taxon>
        <taxon>Pseudomonadota</taxon>
        <taxon>Betaproteobacteria</taxon>
        <taxon>Burkholderiales</taxon>
        <taxon>Burkholderiaceae</taxon>
        <taxon>Pandoraea</taxon>
    </lineage>
</organism>
<accession>A0ABX5FET5</accession>
<keyword evidence="2" id="KW-1134">Transmembrane beta strand</keyword>
<dbReference type="InterPro" id="IPR003423">
    <property type="entry name" value="OMP_efflux"/>
</dbReference>
<name>A0ABX5FET5_9BURK</name>
<sequence length="490" mass="54233">MLVKVLPMSLPVTLLVACTLAPRYETPALPVSATFPMGTVEKTLELANPNSTIDQKAHVMAADIGWRNFFPDLRLQKLIEIALVNNRDLRLSALNIEAARAQYQIQRSELLPLVRTTGQATIQHLPVDFSVETSSRINRQYSVGLGFASYELDFFGRVQNLKNQALEQYLATEDSRRSAQITLVAEVATAYMTWLADQRLLHMANEILLSQQTSYALSKRSFEVGAISGLDLSDAQTGLEIARSRLAQYTRQVDEDVNILTLLIGSELPVNLPPGRTLDNQLLLTDLPSGLPSDLLLRRPDITLAEHQLKAANANIGVARAAFFPSISLTSSAGLASASLGRLFNGRQGVWMFSPSINLPIFSRDSLIVGLDLAKLQKRIEIANYEKAIQSAFREVADALAARRTLNQQLVAQESIVKASSDVYRLSDLRYHHGVDRLLDMLVAQRRLYSAQQGLIGMRLAYWINLVGLYKALGGGWEEYTALPKNPSPH</sequence>
<proteinExistence type="inferred from homology"/>
<dbReference type="RefSeq" id="WP_106181640.1">
    <property type="nucleotide sequence ID" value="NZ_MUHY01000001.1"/>
</dbReference>
<keyword evidence="4" id="KW-1185">Reference proteome</keyword>
<comment type="caution">
    <text evidence="3">The sequence shown here is derived from an EMBL/GenBank/DDBJ whole genome shotgun (WGS) entry which is preliminary data.</text>
</comment>
<keyword evidence="2" id="KW-0812">Transmembrane</keyword>
<dbReference type="Gene3D" id="1.20.1600.10">
    <property type="entry name" value="Outer membrane efflux proteins (OEP)"/>
    <property type="match status" value="1"/>
</dbReference>
<dbReference type="Pfam" id="PF02321">
    <property type="entry name" value="OEP"/>
    <property type="match status" value="2"/>
</dbReference>
<evidence type="ECO:0000256" key="2">
    <source>
        <dbReference type="RuleBase" id="RU362097"/>
    </source>
</evidence>
<reference evidence="3 4" key="1">
    <citation type="journal article" date="2017" name="Front. Microbiol.">
        <title>Genome of Ca. Pandoraea novymonadis, an Endosymbiotic Bacterium of the Trypanosomatid Novymonas esmeraldas.</title>
        <authorList>
            <person name="Kostygov A.Y."/>
            <person name="Butenko A."/>
            <person name="Nenarokova A."/>
            <person name="Tashyreva D."/>
            <person name="Flegontov P."/>
            <person name="Lukes J."/>
            <person name="Yurchenko V."/>
        </authorList>
    </citation>
    <scope>NUCLEOTIDE SEQUENCE [LARGE SCALE GENOMIC DNA]</scope>
    <source>
        <strain evidence="3 4">E262</strain>
    </source>
</reference>
<dbReference type="SUPFAM" id="SSF56954">
    <property type="entry name" value="Outer membrane efflux proteins (OEP)"/>
    <property type="match status" value="1"/>
</dbReference>
<dbReference type="PANTHER" id="PTHR30203">
    <property type="entry name" value="OUTER MEMBRANE CATION EFFLUX PROTEIN"/>
    <property type="match status" value="1"/>
</dbReference>
<evidence type="ECO:0000256" key="1">
    <source>
        <dbReference type="ARBA" id="ARBA00007613"/>
    </source>
</evidence>
<keyword evidence="2" id="KW-0449">Lipoprotein</keyword>